<proteinExistence type="predicted"/>
<evidence type="ECO:0000313" key="2">
    <source>
        <dbReference type="Proteomes" id="UP000237105"/>
    </source>
</evidence>
<protein>
    <submittedName>
        <fullName evidence="1">Uncharacterized protein</fullName>
    </submittedName>
</protein>
<sequence length="49" mass="5762">IDILRTAVDVYINWKTELNEHFRLDRGDKNALNLTTARYKVPNKMEATI</sequence>
<reference evidence="2" key="1">
    <citation type="submission" date="2016-06" db="EMBL/GenBank/DDBJ databases">
        <title>Parallel loss of symbiosis genes in relatives of nitrogen-fixing non-legume Parasponia.</title>
        <authorList>
            <person name="Van Velzen R."/>
            <person name="Holmer R."/>
            <person name="Bu F."/>
            <person name="Rutten L."/>
            <person name="Van Zeijl A."/>
            <person name="Liu W."/>
            <person name="Santuari L."/>
            <person name="Cao Q."/>
            <person name="Sharma T."/>
            <person name="Shen D."/>
            <person name="Roswanjaya Y."/>
            <person name="Wardhani T."/>
            <person name="Kalhor M.S."/>
            <person name="Jansen J."/>
            <person name="Van den Hoogen J."/>
            <person name="Gungor B."/>
            <person name="Hartog M."/>
            <person name="Hontelez J."/>
            <person name="Verver J."/>
            <person name="Yang W.-C."/>
            <person name="Schijlen E."/>
            <person name="Repin R."/>
            <person name="Schilthuizen M."/>
            <person name="Schranz E."/>
            <person name="Heidstra R."/>
            <person name="Miyata K."/>
            <person name="Fedorova E."/>
            <person name="Kohlen W."/>
            <person name="Bisseling T."/>
            <person name="Smit S."/>
            <person name="Geurts R."/>
        </authorList>
    </citation>
    <scope>NUCLEOTIDE SEQUENCE [LARGE SCALE GENOMIC DNA]</scope>
    <source>
        <strain evidence="2">cv. WU1-14</strain>
    </source>
</reference>
<dbReference type="EMBL" id="JXTB01000081">
    <property type="protein sequence ID" value="PON66224.1"/>
    <property type="molecule type" value="Genomic_DNA"/>
</dbReference>
<evidence type="ECO:0000313" key="1">
    <source>
        <dbReference type="EMBL" id="PON66224.1"/>
    </source>
</evidence>
<gene>
    <name evidence="1" type="ORF">PanWU01x14_110900</name>
</gene>
<dbReference type="Proteomes" id="UP000237105">
    <property type="component" value="Unassembled WGS sequence"/>
</dbReference>
<keyword evidence="2" id="KW-1185">Reference proteome</keyword>
<comment type="caution">
    <text evidence="1">The sequence shown here is derived from an EMBL/GenBank/DDBJ whole genome shotgun (WGS) entry which is preliminary data.</text>
</comment>
<dbReference type="AlphaFoldDB" id="A0A2P5CYV3"/>
<feature type="non-terminal residue" evidence="1">
    <location>
        <position position="1"/>
    </location>
</feature>
<accession>A0A2P5CYV3</accession>
<name>A0A2P5CYV3_PARAD</name>
<organism evidence="1 2">
    <name type="scientific">Parasponia andersonii</name>
    <name type="common">Sponia andersonii</name>
    <dbReference type="NCBI Taxonomy" id="3476"/>
    <lineage>
        <taxon>Eukaryota</taxon>
        <taxon>Viridiplantae</taxon>
        <taxon>Streptophyta</taxon>
        <taxon>Embryophyta</taxon>
        <taxon>Tracheophyta</taxon>
        <taxon>Spermatophyta</taxon>
        <taxon>Magnoliopsida</taxon>
        <taxon>eudicotyledons</taxon>
        <taxon>Gunneridae</taxon>
        <taxon>Pentapetalae</taxon>
        <taxon>rosids</taxon>
        <taxon>fabids</taxon>
        <taxon>Rosales</taxon>
        <taxon>Cannabaceae</taxon>
        <taxon>Parasponia</taxon>
    </lineage>
</organism>